<accession>A0ABT1QU37</accession>
<sequence>MRLSPRFAPPGTVFAAVQISDADFDGAAGRLRAEVFGLDARVGSAEVGRLAAAQ</sequence>
<dbReference type="RefSeq" id="WP_255914976.1">
    <property type="nucleotide sequence ID" value="NZ_JANFQO010000012.1"/>
</dbReference>
<dbReference type="Proteomes" id="UP001165498">
    <property type="component" value="Unassembled WGS sequence"/>
</dbReference>
<evidence type="ECO:0000313" key="1">
    <source>
        <dbReference type="EMBL" id="MCQ4165786.1"/>
    </source>
</evidence>
<keyword evidence="2" id="KW-1185">Reference proteome</keyword>
<organism evidence="1 2">
    <name type="scientific">Tahibacter harae</name>
    <dbReference type="NCBI Taxonomy" id="2963937"/>
    <lineage>
        <taxon>Bacteria</taxon>
        <taxon>Pseudomonadati</taxon>
        <taxon>Pseudomonadota</taxon>
        <taxon>Gammaproteobacteria</taxon>
        <taxon>Lysobacterales</taxon>
        <taxon>Rhodanobacteraceae</taxon>
        <taxon>Tahibacter</taxon>
    </lineage>
</organism>
<proteinExistence type="predicted"/>
<reference evidence="1" key="1">
    <citation type="submission" date="2022-07" db="EMBL/GenBank/DDBJ databases">
        <title>Tahibacter sp., a new gammaproteobacterium isolated from the silt sample collected at pig farm.</title>
        <authorList>
            <person name="Chen H."/>
        </authorList>
    </citation>
    <scope>NUCLEOTIDE SEQUENCE</scope>
    <source>
        <strain evidence="1">P2K</strain>
    </source>
</reference>
<name>A0ABT1QU37_9GAMM</name>
<dbReference type="EMBL" id="JANFQO010000012">
    <property type="protein sequence ID" value="MCQ4165786.1"/>
    <property type="molecule type" value="Genomic_DNA"/>
</dbReference>
<evidence type="ECO:0000313" key="2">
    <source>
        <dbReference type="Proteomes" id="UP001165498"/>
    </source>
</evidence>
<comment type="caution">
    <text evidence="1">The sequence shown here is derived from an EMBL/GenBank/DDBJ whole genome shotgun (WGS) entry which is preliminary data.</text>
</comment>
<protein>
    <submittedName>
        <fullName evidence="1">Uncharacterized protein</fullName>
    </submittedName>
</protein>
<gene>
    <name evidence="1" type="ORF">NM961_13780</name>
</gene>